<evidence type="ECO:0000256" key="1">
    <source>
        <dbReference type="SAM" id="Phobius"/>
    </source>
</evidence>
<evidence type="ECO:0000313" key="3">
    <source>
        <dbReference type="Proteomes" id="UP001164746"/>
    </source>
</evidence>
<protein>
    <submittedName>
        <fullName evidence="2">Uncharacterized protein</fullName>
    </submittedName>
</protein>
<accession>A0ABY7E214</accession>
<organism evidence="2 3">
    <name type="scientific">Mya arenaria</name>
    <name type="common">Soft-shell clam</name>
    <dbReference type="NCBI Taxonomy" id="6604"/>
    <lineage>
        <taxon>Eukaryota</taxon>
        <taxon>Metazoa</taxon>
        <taxon>Spiralia</taxon>
        <taxon>Lophotrochozoa</taxon>
        <taxon>Mollusca</taxon>
        <taxon>Bivalvia</taxon>
        <taxon>Autobranchia</taxon>
        <taxon>Heteroconchia</taxon>
        <taxon>Euheterodonta</taxon>
        <taxon>Imparidentia</taxon>
        <taxon>Neoheterodontei</taxon>
        <taxon>Myida</taxon>
        <taxon>Myoidea</taxon>
        <taxon>Myidae</taxon>
        <taxon>Mya</taxon>
    </lineage>
</organism>
<keyword evidence="3" id="KW-1185">Reference proteome</keyword>
<dbReference type="Proteomes" id="UP001164746">
    <property type="component" value="Chromosome 4"/>
</dbReference>
<dbReference type="EMBL" id="CP111015">
    <property type="protein sequence ID" value="WAR02987.1"/>
    <property type="molecule type" value="Genomic_DNA"/>
</dbReference>
<keyword evidence="1" id="KW-0472">Membrane</keyword>
<keyword evidence="1" id="KW-0812">Transmembrane</keyword>
<keyword evidence="1" id="KW-1133">Transmembrane helix</keyword>
<feature type="transmembrane region" description="Helical" evidence="1">
    <location>
        <begin position="31"/>
        <end position="50"/>
    </location>
</feature>
<reference evidence="2" key="1">
    <citation type="submission" date="2022-11" db="EMBL/GenBank/DDBJ databases">
        <title>Centuries of genome instability and evolution in soft-shell clam transmissible cancer (bioRxiv).</title>
        <authorList>
            <person name="Hart S.F.M."/>
            <person name="Yonemitsu M.A."/>
            <person name="Giersch R.M."/>
            <person name="Beal B.F."/>
            <person name="Arriagada G."/>
            <person name="Davis B.W."/>
            <person name="Ostrander E.A."/>
            <person name="Goff S.P."/>
            <person name="Metzger M.J."/>
        </authorList>
    </citation>
    <scope>NUCLEOTIDE SEQUENCE</scope>
    <source>
        <strain evidence="2">MELC-2E11</strain>
        <tissue evidence="2">Siphon/mantle</tissue>
    </source>
</reference>
<evidence type="ECO:0000313" key="2">
    <source>
        <dbReference type="EMBL" id="WAR02987.1"/>
    </source>
</evidence>
<gene>
    <name evidence="2" type="ORF">MAR_009545</name>
</gene>
<sequence length="74" mass="8162">MYKRCDCSDGYIRTDKGDCVKDSDSAKIDPLAVIAIVFCSIVLFAVLLVVKYWHGHRKGNAVGSEQDLGDVIRS</sequence>
<name>A0ABY7E214_MYAAR</name>
<proteinExistence type="predicted"/>